<dbReference type="Proteomes" id="UP000031192">
    <property type="component" value="Unassembled WGS sequence"/>
</dbReference>
<dbReference type="HOGENOM" id="CLU_152075_0_0_1"/>
<keyword evidence="1" id="KW-0812">Transmembrane</keyword>
<protein>
    <submittedName>
        <fullName evidence="2">Uncharacterized protein</fullName>
    </submittedName>
</protein>
<gene>
    <name evidence="2" type="ORF">MGU_00323</name>
</gene>
<reference evidence="2 3" key="1">
    <citation type="journal article" date="2014" name="Proc. Natl. Acad. Sci. U.S.A.">
        <title>Trajectory and genomic determinants of fungal-pathogen speciation and host adaptation.</title>
        <authorList>
            <person name="Hu X."/>
            <person name="Xiao G."/>
            <person name="Zheng P."/>
            <person name="Shang Y."/>
            <person name="Su Y."/>
            <person name="Zhang X."/>
            <person name="Liu X."/>
            <person name="Zhan S."/>
            <person name="St Leger R.J."/>
            <person name="Wang C."/>
        </authorList>
    </citation>
    <scope>NUCLEOTIDE SEQUENCE [LARGE SCALE GENOMIC DNA]</scope>
    <source>
        <strain evidence="2 3">ARSEF 977</strain>
    </source>
</reference>
<feature type="transmembrane region" description="Helical" evidence="1">
    <location>
        <begin position="21"/>
        <end position="44"/>
    </location>
</feature>
<proteinExistence type="predicted"/>
<keyword evidence="1" id="KW-0472">Membrane</keyword>
<comment type="caution">
    <text evidence="2">The sequence shown here is derived from an EMBL/GenBank/DDBJ whole genome shotgun (WGS) entry which is preliminary data.</text>
</comment>
<keyword evidence="1" id="KW-1133">Transmembrane helix</keyword>
<evidence type="ECO:0000313" key="2">
    <source>
        <dbReference type="EMBL" id="KID92734.1"/>
    </source>
</evidence>
<evidence type="ECO:0000313" key="3">
    <source>
        <dbReference type="Proteomes" id="UP000031192"/>
    </source>
</evidence>
<sequence>MALTSAVSDLFQSIYELFASVLSTIYAVIHAAFSTVWNFIASILSLVQSIVREAVHLTGGVGKFVAGNFVALIVGGLLVFAYLRFSATPSRAGPVAQKKTQ</sequence>
<dbReference type="EMBL" id="AZNH01000001">
    <property type="protein sequence ID" value="KID92734.1"/>
    <property type="molecule type" value="Genomic_DNA"/>
</dbReference>
<keyword evidence="3" id="KW-1185">Reference proteome</keyword>
<dbReference type="AlphaFoldDB" id="A0A0B4ICS0"/>
<accession>A0A0B4ICS0</accession>
<name>A0A0B4ICS0_METGA</name>
<dbReference type="OrthoDB" id="2561686at2759"/>
<evidence type="ECO:0000256" key="1">
    <source>
        <dbReference type="SAM" id="Phobius"/>
    </source>
</evidence>
<feature type="transmembrane region" description="Helical" evidence="1">
    <location>
        <begin position="64"/>
        <end position="83"/>
    </location>
</feature>
<organism evidence="2 3">
    <name type="scientific">Metarhizium guizhouense (strain ARSEF 977)</name>
    <dbReference type="NCBI Taxonomy" id="1276136"/>
    <lineage>
        <taxon>Eukaryota</taxon>
        <taxon>Fungi</taxon>
        <taxon>Dikarya</taxon>
        <taxon>Ascomycota</taxon>
        <taxon>Pezizomycotina</taxon>
        <taxon>Sordariomycetes</taxon>
        <taxon>Hypocreomycetidae</taxon>
        <taxon>Hypocreales</taxon>
        <taxon>Clavicipitaceae</taxon>
        <taxon>Metarhizium</taxon>
    </lineage>
</organism>